<accession>A0A6C2U2R0</accession>
<dbReference type="Pfam" id="PF18818">
    <property type="entry name" value="MPTase-PolyVal"/>
    <property type="match status" value="1"/>
</dbReference>
<evidence type="ECO:0000259" key="2">
    <source>
        <dbReference type="Pfam" id="PF18818"/>
    </source>
</evidence>
<dbReference type="InterPro" id="IPR041459">
    <property type="entry name" value="MPTase-PolyVal"/>
</dbReference>
<dbReference type="GO" id="GO:0003697">
    <property type="term" value="F:single-stranded DNA binding"/>
    <property type="evidence" value="ECO:0007669"/>
    <property type="project" value="InterPro"/>
</dbReference>
<dbReference type="AlphaFoldDB" id="A0A6C2U2R0"/>
<name>A0A6C2U2R0_PONDE</name>
<dbReference type="Proteomes" id="UP000366872">
    <property type="component" value="Unassembled WGS sequence"/>
</dbReference>
<keyword evidence="4" id="KW-1185">Reference proteome</keyword>
<organism evidence="3 4">
    <name type="scientific">Pontiella desulfatans</name>
    <dbReference type="NCBI Taxonomy" id="2750659"/>
    <lineage>
        <taxon>Bacteria</taxon>
        <taxon>Pseudomonadati</taxon>
        <taxon>Kiritimatiellota</taxon>
        <taxon>Kiritimatiellia</taxon>
        <taxon>Kiritimatiellales</taxon>
        <taxon>Pontiellaceae</taxon>
        <taxon>Pontiella</taxon>
    </lineage>
</organism>
<reference evidence="3 4" key="1">
    <citation type="submission" date="2019-04" db="EMBL/GenBank/DDBJ databases">
        <authorList>
            <person name="Van Vliet M D."/>
        </authorList>
    </citation>
    <scope>NUCLEOTIDE SEQUENCE [LARGE SCALE GENOMIC DNA]</scope>
    <source>
        <strain evidence="3 4">F1</strain>
    </source>
</reference>
<protein>
    <submittedName>
        <fullName evidence="3">DNA primase TraC</fullName>
    </submittedName>
</protein>
<dbReference type="Pfam" id="PF08401">
    <property type="entry name" value="ArdcN"/>
    <property type="match status" value="1"/>
</dbReference>
<sequence>MKKNARNKINEMITQKMVERISATGTLPWRKPWVSQDARPQNLVSRKPYRGVNAFLLHMMGYAQPYFLTMKQANQLGGKVLKGEHSMPVVFWKFVEPDETSTDPDKQRGYAMLRYYHVFNVAQCEGIPERKIPKLEKPDREICPIMEAEQLIEDMANKPAIEYGRTYAAYNPLTDTVHMPPQEMFLSDEAFFATCFHEIIHSVGHSSRLARKGVTDAVRFGSHEYSKEELVAEMGAAFLCGHCGILPAVEDNSAAYLNGWLERLKADPSMLVSAGQQAQKAYDYIVAEKLEPVMA</sequence>
<evidence type="ECO:0000313" key="4">
    <source>
        <dbReference type="Proteomes" id="UP000366872"/>
    </source>
</evidence>
<feature type="domain" description="Polyvalent protein metallopeptidase" evidence="2">
    <location>
        <begin position="148"/>
        <end position="276"/>
    </location>
</feature>
<dbReference type="InterPro" id="IPR017113">
    <property type="entry name" value="Antirestriction_ArdC"/>
</dbReference>
<gene>
    <name evidence="3" type="primary">traC_5</name>
    <name evidence="3" type="ORF">PDESU_02223</name>
</gene>
<dbReference type="EMBL" id="CAAHFG010000001">
    <property type="protein sequence ID" value="VGO13666.1"/>
    <property type="molecule type" value="Genomic_DNA"/>
</dbReference>
<evidence type="ECO:0000313" key="3">
    <source>
        <dbReference type="EMBL" id="VGO13666.1"/>
    </source>
</evidence>
<proteinExistence type="predicted"/>
<evidence type="ECO:0000259" key="1">
    <source>
        <dbReference type="Pfam" id="PF08401"/>
    </source>
</evidence>
<feature type="domain" description="N-terminal" evidence="1">
    <location>
        <begin position="8"/>
        <end position="119"/>
    </location>
</feature>
<dbReference type="PIRSF" id="PIRSF037112">
    <property type="entry name" value="Antirestriction_ArdC"/>
    <property type="match status" value="1"/>
</dbReference>
<dbReference type="RefSeq" id="WP_168442170.1">
    <property type="nucleotide sequence ID" value="NZ_CAAHFG010000001.1"/>
</dbReference>
<dbReference type="InterPro" id="IPR013610">
    <property type="entry name" value="ArdC_N"/>
</dbReference>